<dbReference type="STRING" id="5888.A0CB56"/>
<dbReference type="GeneID" id="5021205"/>
<reference evidence="15 16" key="1">
    <citation type="journal article" date="2006" name="Nature">
        <title>Global trends of whole-genome duplications revealed by the ciliate Paramecium tetraurelia.</title>
        <authorList>
            <consortium name="Genoscope"/>
            <person name="Aury J.-M."/>
            <person name="Jaillon O."/>
            <person name="Duret L."/>
            <person name="Noel B."/>
            <person name="Jubin C."/>
            <person name="Porcel B.M."/>
            <person name="Segurens B."/>
            <person name="Daubin V."/>
            <person name="Anthouard V."/>
            <person name="Aiach N."/>
            <person name="Arnaiz O."/>
            <person name="Billaut A."/>
            <person name="Beisson J."/>
            <person name="Blanc I."/>
            <person name="Bouhouche K."/>
            <person name="Camara F."/>
            <person name="Duharcourt S."/>
            <person name="Guigo R."/>
            <person name="Gogendeau D."/>
            <person name="Katinka M."/>
            <person name="Keller A.-M."/>
            <person name="Kissmehl R."/>
            <person name="Klotz C."/>
            <person name="Koll F."/>
            <person name="Le Moue A."/>
            <person name="Lepere C."/>
            <person name="Malinsky S."/>
            <person name="Nowacki M."/>
            <person name="Nowak J.K."/>
            <person name="Plattner H."/>
            <person name="Poulain J."/>
            <person name="Ruiz F."/>
            <person name="Serrano V."/>
            <person name="Zagulski M."/>
            <person name="Dessen P."/>
            <person name="Betermier M."/>
            <person name="Weissenbach J."/>
            <person name="Scarpelli C."/>
            <person name="Schachter V."/>
            <person name="Sperling L."/>
            <person name="Meyer E."/>
            <person name="Cohen J."/>
            <person name="Wincker P."/>
        </authorList>
    </citation>
    <scope>NUCLEOTIDE SEQUENCE [LARGE SCALE GENOMIC DNA]</scope>
    <source>
        <strain evidence="15 16">Stock d4-2</strain>
    </source>
</reference>
<evidence type="ECO:0000259" key="14">
    <source>
        <dbReference type="PROSITE" id="PS51285"/>
    </source>
</evidence>
<dbReference type="InterPro" id="IPR000961">
    <property type="entry name" value="AGC-kinase_C"/>
</dbReference>
<evidence type="ECO:0000256" key="7">
    <source>
        <dbReference type="ARBA" id="ARBA00022840"/>
    </source>
</evidence>
<proteinExistence type="predicted"/>
<dbReference type="InterPro" id="IPR014710">
    <property type="entry name" value="RmlC-like_jellyroll"/>
</dbReference>
<evidence type="ECO:0000256" key="2">
    <source>
        <dbReference type="ARBA" id="ARBA00022527"/>
    </source>
</evidence>
<dbReference type="PANTHER" id="PTHR24356">
    <property type="entry name" value="SERINE/THREONINE-PROTEIN KINASE"/>
    <property type="match status" value="1"/>
</dbReference>
<feature type="region of interest" description="Disordered" evidence="12">
    <location>
        <begin position="542"/>
        <end position="561"/>
    </location>
</feature>
<dbReference type="Gene3D" id="2.60.120.10">
    <property type="entry name" value="Jelly Rolls"/>
    <property type="match status" value="1"/>
</dbReference>
<dbReference type="GO" id="GO:0004674">
    <property type="term" value="F:protein serine/threonine kinase activity"/>
    <property type="evidence" value="ECO:0000318"/>
    <property type="project" value="GO_Central"/>
</dbReference>
<dbReference type="PROSITE" id="PS00107">
    <property type="entry name" value="PROTEIN_KINASE_ATP"/>
    <property type="match status" value="1"/>
</dbReference>
<accession>A0CB56</accession>
<dbReference type="RefSeq" id="XP_001435420.1">
    <property type="nucleotide sequence ID" value="XM_001435383.1"/>
</dbReference>
<dbReference type="SUPFAM" id="SSF51206">
    <property type="entry name" value="cAMP-binding domain-like"/>
    <property type="match status" value="1"/>
</dbReference>
<evidence type="ECO:0000256" key="6">
    <source>
        <dbReference type="ARBA" id="ARBA00022777"/>
    </source>
</evidence>
<feature type="binding site" evidence="11">
    <location>
        <position position="615"/>
    </location>
    <ligand>
        <name>ATP</name>
        <dbReference type="ChEBI" id="CHEBI:30616"/>
    </ligand>
</feature>
<dbReference type="SMART" id="SM00220">
    <property type="entry name" value="S_TKc"/>
    <property type="match status" value="1"/>
</dbReference>
<dbReference type="InterPro" id="IPR017441">
    <property type="entry name" value="Protein_kinase_ATP_BS"/>
</dbReference>
<evidence type="ECO:0000313" key="15">
    <source>
        <dbReference type="EMBL" id="CAK68023.1"/>
    </source>
</evidence>
<name>A0CB56_PARTE</name>
<evidence type="ECO:0000256" key="11">
    <source>
        <dbReference type="PROSITE-ProRule" id="PRU10141"/>
    </source>
</evidence>
<dbReference type="Pfam" id="PF00069">
    <property type="entry name" value="Pkinase"/>
    <property type="match status" value="1"/>
</dbReference>
<organism evidence="15 16">
    <name type="scientific">Paramecium tetraurelia</name>
    <dbReference type="NCBI Taxonomy" id="5888"/>
    <lineage>
        <taxon>Eukaryota</taxon>
        <taxon>Sar</taxon>
        <taxon>Alveolata</taxon>
        <taxon>Ciliophora</taxon>
        <taxon>Intramacronucleata</taxon>
        <taxon>Oligohymenophorea</taxon>
        <taxon>Peniculida</taxon>
        <taxon>Parameciidae</taxon>
        <taxon>Paramecium</taxon>
    </lineage>
</organism>
<feature type="domain" description="Protein kinase" evidence="13">
    <location>
        <begin position="576"/>
        <end position="834"/>
    </location>
</feature>
<dbReference type="InParanoid" id="A0CB56"/>
<dbReference type="OrthoDB" id="296660at2759"/>
<evidence type="ECO:0000256" key="1">
    <source>
        <dbReference type="ARBA" id="ARBA00012513"/>
    </source>
</evidence>
<keyword evidence="6" id="KW-0418">Kinase</keyword>
<protein>
    <recommendedName>
        <fullName evidence="1">non-specific serine/threonine protein kinase</fullName>
        <ecNumber evidence="1">2.7.11.1</ecNumber>
    </recommendedName>
</protein>
<keyword evidence="2" id="KW-0723">Serine/threonine-protein kinase</keyword>
<comment type="catalytic activity">
    <reaction evidence="9">
        <text>L-threonyl-[protein] + ATP = O-phospho-L-threonyl-[protein] + ADP + H(+)</text>
        <dbReference type="Rhea" id="RHEA:46608"/>
        <dbReference type="Rhea" id="RHEA-COMP:11060"/>
        <dbReference type="Rhea" id="RHEA-COMP:11605"/>
        <dbReference type="ChEBI" id="CHEBI:15378"/>
        <dbReference type="ChEBI" id="CHEBI:30013"/>
        <dbReference type="ChEBI" id="CHEBI:30616"/>
        <dbReference type="ChEBI" id="CHEBI:61977"/>
        <dbReference type="ChEBI" id="CHEBI:456216"/>
        <dbReference type="EC" id="2.7.11.1"/>
    </reaction>
</comment>
<dbReference type="Gene3D" id="3.30.200.20">
    <property type="entry name" value="Phosphorylase Kinase, domain 1"/>
    <property type="match status" value="1"/>
</dbReference>
<dbReference type="InterPro" id="IPR000719">
    <property type="entry name" value="Prot_kinase_dom"/>
</dbReference>
<feature type="domain" description="AGC-kinase C-terminal" evidence="14">
    <location>
        <begin position="835"/>
        <end position="908"/>
    </location>
</feature>
<keyword evidence="8" id="KW-0142">cGMP-binding</keyword>
<dbReference type="EMBL" id="CT868056">
    <property type="protein sequence ID" value="CAK68023.1"/>
    <property type="molecule type" value="Genomic_DNA"/>
</dbReference>
<evidence type="ECO:0000256" key="12">
    <source>
        <dbReference type="SAM" id="MobiDB-lite"/>
    </source>
</evidence>
<dbReference type="GO" id="GO:0035556">
    <property type="term" value="P:intracellular signal transduction"/>
    <property type="evidence" value="ECO:0000318"/>
    <property type="project" value="GO_Central"/>
</dbReference>
<dbReference type="HOGENOM" id="CLU_000288_63_51_1"/>
<dbReference type="KEGG" id="ptm:GSPATT00036806001"/>
<dbReference type="GO" id="GO:0005524">
    <property type="term" value="F:ATP binding"/>
    <property type="evidence" value="ECO:0007669"/>
    <property type="project" value="UniProtKB-UniRule"/>
</dbReference>
<dbReference type="GO" id="GO:0030553">
    <property type="term" value="F:cGMP binding"/>
    <property type="evidence" value="ECO:0007669"/>
    <property type="project" value="UniProtKB-KW"/>
</dbReference>
<dbReference type="PROSITE" id="PS50011">
    <property type="entry name" value="PROTEIN_KINASE_DOM"/>
    <property type="match status" value="1"/>
</dbReference>
<dbReference type="InterPro" id="IPR018490">
    <property type="entry name" value="cNMP-bd_dom_sf"/>
</dbReference>
<dbReference type="FunFam" id="1.10.510.10:FF:000454">
    <property type="entry name" value="Uncharacterized protein"/>
    <property type="match status" value="1"/>
</dbReference>
<keyword evidence="7 11" id="KW-0067">ATP-binding</keyword>
<dbReference type="eggNOG" id="KOG0598">
    <property type="taxonomic scope" value="Eukaryota"/>
</dbReference>
<keyword evidence="5 11" id="KW-0547">Nucleotide-binding</keyword>
<keyword evidence="4" id="KW-0808">Transferase</keyword>
<evidence type="ECO:0000256" key="4">
    <source>
        <dbReference type="ARBA" id="ARBA00022679"/>
    </source>
</evidence>
<dbReference type="AlphaFoldDB" id="A0CB56"/>
<dbReference type="CDD" id="cd05578">
    <property type="entry name" value="STKc_Yank1"/>
    <property type="match status" value="1"/>
</dbReference>
<dbReference type="EC" id="2.7.11.1" evidence="1"/>
<comment type="catalytic activity">
    <reaction evidence="10">
        <text>L-seryl-[protein] + ATP = O-phospho-L-seryl-[protein] + ADP + H(+)</text>
        <dbReference type="Rhea" id="RHEA:17989"/>
        <dbReference type="Rhea" id="RHEA-COMP:9863"/>
        <dbReference type="Rhea" id="RHEA-COMP:11604"/>
        <dbReference type="ChEBI" id="CHEBI:15378"/>
        <dbReference type="ChEBI" id="CHEBI:29999"/>
        <dbReference type="ChEBI" id="CHEBI:30616"/>
        <dbReference type="ChEBI" id="CHEBI:83421"/>
        <dbReference type="ChEBI" id="CHEBI:456216"/>
        <dbReference type="EC" id="2.7.11.1"/>
    </reaction>
</comment>
<dbReference type="FunFam" id="3.30.200.20:FF:000574">
    <property type="entry name" value="Uncharacterized protein"/>
    <property type="match status" value="1"/>
</dbReference>
<dbReference type="InterPro" id="IPR011009">
    <property type="entry name" value="Kinase-like_dom_sf"/>
</dbReference>
<gene>
    <name evidence="15" type="ORF">GSPATT00036806001</name>
</gene>
<sequence length="916" mass="107164">MQECLKFINKQDKSKTDLMAVSQALKKWPQEAQQFRQYCLNSKIFVSNEVPKHVYVVTKGEFVQVKYVKQQSKNPLSYISKIFAQEPQIQKQLRTFKVMDVIGMDEIHNDNYTYDVFCNSTIGEVFCIKKCVFDKIVPNPTMKKKNLQIMIENKPCQMIEIHSAKGATPINRLHLGEIPRQPEEISTHRHEKRTIDFTAFNMLFINRSLRNQRNLPQTIDFLVIDSAQIYIQFYYHLFHTTLYYSIIIFHSFLIPAKLSPLNLQTLIIYINIILIMSNHRNLKDLFPTKLNFIKPKPVRHDPNYNKEFQNDRPKQINKSPLGLSQFASFFQIAQNTTKNRQAPSSQRSATPNKIKIIQLNMQKQNESHLQIQSKHLRNQSATNINSSRNNSFHKENSRGSMFALSKLMSQHHQQDSQIQSQNRSKDHSPIKPAIFENLDIINRNTARKNSRSPNTSTKIISPFVYPKFSSAHQIQPPDNFINYSNSLVKENKPVEKVSLHINEAPQVHKQEFLMPSQFKYSKGFENLLNSMMNYQHNSRYENSKSIVKQQEKQESSDDDDQSLMVDCNIQVNKNNFQFHYVIGKGGFGKVWKVEIKKSRQLYAMKEMSKAKVIAKRSVNSVMNERNLLAQFKHPFLINMNYCFQDRDNLYLVMDLLTGGDLRYHIGKMRRFKEHQTKFFVACVLLSLEYLHNNNIIHRDLKPENLVLDKYGYVRLTDLGIARIWKPENSQDTSGTPGYMAPEVMCRQNHTIAVDYFALGVMGYEFMLGRRPYNGRSRQEIRDQVLTRQVQIKKSEVPNDWSFEGADFINKLIQRKPINRLGFKGPDEVKNHPWLRNFPWQKLLNKEIQSPYIPSEIDDNIEYLNQISEDNESQDDLIRENKLLLKKNSVQNLFNGYSYEKNLSKNTKSTSSTFFIG</sequence>
<dbReference type="PROSITE" id="PS51285">
    <property type="entry name" value="AGC_KINASE_CTER"/>
    <property type="match status" value="1"/>
</dbReference>
<keyword evidence="3" id="KW-0140">cGMP</keyword>
<evidence type="ECO:0000256" key="8">
    <source>
        <dbReference type="ARBA" id="ARBA00022992"/>
    </source>
</evidence>
<dbReference type="PANTHER" id="PTHR24356:SF374">
    <property type="entry name" value="PROTEIN KINASE DOMAIN-CONTAINING PROTEIN"/>
    <property type="match status" value="1"/>
</dbReference>
<evidence type="ECO:0000313" key="16">
    <source>
        <dbReference type="Proteomes" id="UP000000600"/>
    </source>
</evidence>
<dbReference type="Gene3D" id="1.10.510.10">
    <property type="entry name" value="Transferase(Phosphotransferase) domain 1"/>
    <property type="match status" value="1"/>
</dbReference>
<dbReference type="OMA" id="QKQNESH"/>
<evidence type="ECO:0000256" key="3">
    <source>
        <dbReference type="ARBA" id="ARBA00022535"/>
    </source>
</evidence>
<evidence type="ECO:0000256" key="10">
    <source>
        <dbReference type="ARBA" id="ARBA00048679"/>
    </source>
</evidence>
<evidence type="ECO:0000256" key="5">
    <source>
        <dbReference type="ARBA" id="ARBA00022741"/>
    </source>
</evidence>
<feature type="region of interest" description="Disordered" evidence="12">
    <location>
        <begin position="407"/>
        <end position="430"/>
    </location>
</feature>
<dbReference type="InterPro" id="IPR008271">
    <property type="entry name" value="Ser/Thr_kinase_AS"/>
</dbReference>
<evidence type="ECO:0000259" key="13">
    <source>
        <dbReference type="PROSITE" id="PS50011"/>
    </source>
</evidence>
<dbReference type="InterPro" id="IPR050236">
    <property type="entry name" value="Ser_Thr_kinase_AGC"/>
</dbReference>
<dbReference type="SUPFAM" id="SSF56112">
    <property type="entry name" value="Protein kinase-like (PK-like)"/>
    <property type="match status" value="1"/>
</dbReference>
<dbReference type="PROSITE" id="PS00108">
    <property type="entry name" value="PROTEIN_KINASE_ST"/>
    <property type="match status" value="1"/>
</dbReference>
<keyword evidence="16" id="KW-1185">Reference proteome</keyword>
<evidence type="ECO:0000256" key="9">
    <source>
        <dbReference type="ARBA" id="ARBA00047899"/>
    </source>
</evidence>
<dbReference type="Proteomes" id="UP000000600">
    <property type="component" value="Unassembled WGS sequence"/>
</dbReference>